<dbReference type="SUPFAM" id="SSF46955">
    <property type="entry name" value="Putative DNA-binding domain"/>
    <property type="match status" value="1"/>
</dbReference>
<accession>A0A4Q9KHZ1</accession>
<dbReference type="InterPro" id="IPR009061">
    <property type="entry name" value="DNA-bd_dom_put_sf"/>
</dbReference>
<dbReference type="Proteomes" id="UP000292373">
    <property type="component" value="Unassembled WGS sequence"/>
</dbReference>
<proteinExistence type="predicted"/>
<dbReference type="OrthoDB" id="7849865at2"/>
<dbReference type="PANTHER" id="PTHR30204">
    <property type="entry name" value="REDOX-CYCLING DRUG-SENSING TRANSCRIPTIONAL ACTIVATOR SOXR"/>
    <property type="match status" value="1"/>
</dbReference>
<dbReference type="Pfam" id="PF13411">
    <property type="entry name" value="MerR_1"/>
    <property type="match status" value="1"/>
</dbReference>
<dbReference type="RefSeq" id="WP_131166820.1">
    <property type="nucleotide sequence ID" value="NZ_SDMQ01000001.1"/>
</dbReference>
<feature type="domain" description="HTH merR-type" evidence="2">
    <location>
        <begin position="1"/>
        <end position="71"/>
    </location>
</feature>
<dbReference type="GO" id="GO:0003677">
    <property type="term" value="F:DNA binding"/>
    <property type="evidence" value="ECO:0007669"/>
    <property type="project" value="UniProtKB-KW"/>
</dbReference>
<keyword evidence="1" id="KW-0238">DNA-binding</keyword>
<gene>
    <name evidence="3" type="ORF">ET989_01785</name>
</gene>
<evidence type="ECO:0000256" key="1">
    <source>
        <dbReference type="ARBA" id="ARBA00023125"/>
    </source>
</evidence>
<dbReference type="CDD" id="cd01107">
    <property type="entry name" value="HTH_BmrR"/>
    <property type="match status" value="1"/>
</dbReference>
<sequence>MLSIGEFARLVGVSVRMLRHYDRLGLLEPARVDEYTGYRSYSTAQLDRANRLVALKDLGFSLDQVGHLLADGASEGEVLALLRQRSDELTHQLRADARRLAQVQARIRLIAKEIPMSTYHETALPALTLAARSVRITDMTSFETEMGPLFDSVGSALTASGVHPVGPGVALYAPDRDAMIASAAEPIGDAPTPAGLEEVTVEAVDRALTTQYVAPDLEGIQAAWQGLVSEVERRGLTAQGTCREVYLSTPFDGEGWVVDLQQPIG</sequence>
<dbReference type="PROSITE" id="PS50937">
    <property type="entry name" value="HTH_MERR_2"/>
    <property type="match status" value="1"/>
</dbReference>
<dbReference type="PROSITE" id="PS00552">
    <property type="entry name" value="HTH_MERR_1"/>
    <property type="match status" value="1"/>
</dbReference>
<dbReference type="InterPro" id="IPR000551">
    <property type="entry name" value="MerR-type_HTH_dom"/>
</dbReference>
<protein>
    <submittedName>
        <fullName evidence="3">MerR family transcriptional regulator</fullName>
    </submittedName>
</protein>
<dbReference type="Gene3D" id="1.10.1660.10">
    <property type="match status" value="1"/>
</dbReference>
<dbReference type="SMART" id="SM00422">
    <property type="entry name" value="HTH_MERR"/>
    <property type="match status" value="1"/>
</dbReference>
<evidence type="ECO:0000313" key="4">
    <source>
        <dbReference type="Proteomes" id="UP000292373"/>
    </source>
</evidence>
<dbReference type="InterPro" id="IPR011256">
    <property type="entry name" value="Reg_factor_effector_dom_sf"/>
</dbReference>
<dbReference type="AlphaFoldDB" id="A0A4Q9KHZ1"/>
<dbReference type="InterPro" id="IPR010499">
    <property type="entry name" value="AraC_E-bd"/>
</dbReference>
<dbReference type="PANTHER" id="PTHR30204:SF97">
    <property type="entry name" value="MERR FAMILY REGULATORY PROTEIN"/>
    <property type="match status" value="1"/>
</dbReference>
<dbReference type="SUPFAM" id="SSF55136">
    <property type="entry name" value="Probable bacterial effector-binding domain"/>
    <property type="match status" value="1"/>
</dbReference>
<keyword evidence="4" id="KW-1185">Reference proteome</keyword>
<dbReference type="InterPro" id="IPR047057">
    <property type="entry name" value="MerR_fam"/>
</dbReference>
<evidence type="ECO:0000259" key="2">
    <source>
        <dbReference type="PROSITE" id="PS50937"/>
    </source>
</evidence>
<name>A0A4Q9KHZ1_9ACTN</name>
<dbReference type="EMBL" id="SDMQ01000001">
    <property type="protein sequence ID" value="TBT88692.1"/>
    <property type="molecule type" value="Genomic_DNA"/>
</dbReference>
<organism evidence="3 4">
    <name type="scientific">Propioniciclava sinopodophylli</name>
    <dbReference type="NCBI Taxonomy" id="1837344"/>
    <lineage>
        <taxon>Bacteria</taxon>
        <taxon>Bacillati</taxon>
        <taxon>Actinomycetota</taxon>
        <taxon>Actinomycetes</taxon>
        <taxon>Propionibacteriales</taxon>
        <taxon>Propionibacteriaceae</taxon>
        <taxon>Propioniciclava</taxon>
    </lineage>
</organism>
<evidence type="ECO:0000313" key="3">
    <source>
        <dbReference type="EMBL" id="TBT88692.1"/>
    </source>
</evidence>
<dbReference type="Gene3D" id="3.20.80.10">
    <property type="entry name" value="Regulatory factor, effector binding domain"/>
    <property type="match status" value="1"/>
</dbReference>
<dbReference type="SMART" id="SM00871">
    <property type="entry name" value="AraC_E_bind"/>
    <property type="match status" value="1"/>
</dbReference>
<comment type="caution">
    <text evidence="3">The sequence shown here is derived from an EMBL/GenBank/DDBJ whole genome shotgun (WGS) entry which is preliminary data.</text>
</comment>
<reference evidence="3 4" key="1">
    <citation type="submission" date="2019-01" db="EMBL/GenBank/DDBJ databases">
        <title>Lactibacter flavus gen. nov., sp. nov., a novel bacterium of the family Propionibacteriaceae isolated from raw milk and dairy products.</title>
        <authorList>
            <person name="Huptas C."/>
            <person name="Wenning M."/>
            <person name="Breitenwieser F."/>
            <person name="Doll E."/>
            <person name="Von Neubeck M."/>
            <person name="Busse H.-J."/>
            <person name="Scherer S."/>
        </authorList>
    </citation>
    <scope>NUCLEOTIDE SEQUENCE [LARGE SCALE GENOMIC DNA]</scope>
    <source>
        <strain evidence="3 4">KCTC 33808</strain>
    </source>
</reference>
<dbReference type="GO" id="GO:0003700">
    <property type="term" value="F:DNA-binding transcription factor activity"/>
    <property type="evidence" value="ECO:0007669"/>
    <property type="project" value="InterPro"/>
</dbReference>